<organism evidence="2 3">
    <name type="scientific">Mycena maculata</name>
    <dbReference type="NCBI Taxonomy" id="230809"/>
    <lineage>
        <taxon>Eukaryota</taxon>
        <taxon>Fungi</taxon>
        <taxon>Dikarya</taxon>
        <taxon>Basidiomycota</taxon>
        <taxon>Agaricomycotina</taxon>
        <taxon>Agaricomycetes</taxon>
        <taxon>Agaricomycetidae</taxon>
        <taxon>Agaricales</taxon>
        <taxon>Marasmiineae</taxon>
        <taxon>Mycenaceae</taxon>
        <taxon>Mycena</taxon>
    </lineage>
</organism>
<reference evidence="2" key="1">
    <citation type="submission" date="2023-03" db="EMBL/GenBank/DDBJ databases">
        <title>Massive genome expansion in bonnet fungi (Mycena s.s.) driven by repeated elements and novel gene families across ecological guilds.</title>
        <authorList>
            <consortium name="Lawrence Berkeley National Laboratory"/>
            <person name="Harder C.B."/>
            <person name="Miyauchi S."/>
            <person name="Viragh M."/>
            <person name="Kuo A."/>
            <person name="Thoen E."/>
            <person name="Andreopoulos B."/>
            <person name="Lu D."/>
            <person name="Skrede I."/>
            <person name="Drula E."/>
            <person name="Henrissat B."/>
            <person name="Morin E."/>
            <person name="Kohler A."/>
            <person name="Barry K."/>
            <person name="LaButti K."/>
            <person name="Morin E."/>
            <person name="Salamov A."/>
            <person name="Lipzen A."/>
            <person name="Mereny Z."/>
            <person name="Hegedus B."/>
            <person name="Baldrian P."/>
            <person name="Stursova M."/>
            <person name="Weitz H."/>
            <person name="Taylor A."/>
            <person name="Grigoriev I.V."/>
            <person name="Nagy L.G."/>
            <person name="Martin F."/>
            <person name="Kauserud H."/>
        </authorList>
    </citation>
    <scope>NUCLEOTIDE SEQUENCE</scope>
    <source>
        <strain evidence="2">CBHHK188m</strain>
    </source>
</reference>
<feature type="region of interest" description="Disordered" evidence="1">
    <location>
        <begin position="303"/>
        <end position="332"/>
    </location>
</feature>
<feature type="region of interest" description="Disordered" evidence="1">
    <location>
        <begin position="254"/>
        <end position="278"/>
    </location>
</feature>
<proteinExistence type="predicted"/>
<dbReference type="Proteomes" id="UP001215280">
    <property type="component" value="Unassembled WGS sequence"/>
</dbReference>
<evidence type="ECO:0000313" key="3">
    <source>
        <dbReference type="Proteomes" id="UP001215280"/>
    </source>
</evidence>
<accession>A0AAD7K5Q2</accession>
<evidence type="ECO:0000256" key="1">
    <source>
        <dbReference type="SAM" id="MobiDB-lite"/>
    </source>
</evidence>
<dbReference type="AlphaFoldDB" id="A0AAD7K5Q2"/>
<comment type="caution">
    <text evidence="2">The sequence shown here is derived from an EMBL/GenBank/DDBJ whole genome shotgun (WGS) entry which is preliminary data.</text>
</comment>
<evidence type="ECO:0000313" key="2">
    <source>
        <dbReference type="EMBL" id="KAJ7778722.1"/>
    </source>
</evidence>
<keyword evidence="3" id="KW-1185">Reference proteome</keyword>
<dbReference type="EMBL" id="JARJLG010000008">
    <property type="protein sequence ID" value="KAJ7778722.1"/>
    <property type="molecule type" value="Genomic_DNA"/>
</dbReference>
<feature type="compositionally biased region" description="Basic and acidic residues" evidence="1">
    <location>
        <begin position="254"/>
        <end position="264"/>
    </location>
</feature>
<sequence length="466" mass="51936">MPHIPESERRDLVLYLTTLQEFYDRTLQLVQSKKASDSDSEPRTLRKRLLQQCRVFHLQLQPRLTRPMKDGEEGLMPLTWRRMVLGAAEAAQAARAAAFQERVGLSIGEPRSVVGPVEGAMPFKLAINFPSHLLKKFSPVSAGTHGWMFAVDCDVANVFDRTTQLICTLVRVTDDGLETSLGTYKVHRWFEADMYGPEFYQLAEEDRKIIIWRLTNEIPGTDGFDVKERALLLSQNTISCLFLQYLPLGNTPRKPELRAFENHNPRSPSSGAQLLPHNHQDADPLVRVAIPPPQSQSLFQSSDLQTVSGQHGAEYSGPSNTPANSPSPSQSRAVQVYVPYIPPRRVTVPVLNVTPPTPQPHPPPLINSYPSSQHHLYPHYKPGNVAANRSTFEHSHGGNGVPAGAHMGLFTTPSQRHAGPPTYWDQNDPSVTVNVSAGQRVATGPYSNTYRAGYGYQGEQQYFYRT</sequence>
<gene>
    <name evidence="2" type="ORF">DFH07DRAFT_795739</name>
</gene>
<feature type="compositionally biased region" description="Low complexity" evidence="1">
    <location>
        <begin position="316"/>
        <end position="331"/>
    </location>
</feature>
<name>A0AAD7K5Q2_9AGAR</name>
<protein>
    <submittedName>
        <fullName evidence="2">Uncharacterized protein</fullName>
    </submittedName>
</protein>